<feature type="domain" description="ASPIC/UnbV" evidence="2">
    <location>
        <begin position="426"/>
        <end position="496"/>
    </location>
</feature>
<dbReference type="InterPro" id="IPR027039">
    <property type="entry name" value="Crtac1"/>
</dbReference>
<proteinExistence type="predicted"/>
<dbReference type="InterPro" id="IPR011519">
    <property type="entry name" value="UnbV_ASPIC"/>
</dbReference>
<reference evidence="4" key="1">
    <citation type="journal article" date="2019" name="Int. J. Syst. Evol. Microbiol.">
        <title>The Global Catalogue of Microorganisms (GCM) 10K type strain sequencing project: providing services to taxonomists for standard genome sequencing and annotation.</title>
        <authorList>
            <consortium name="The Broad Institute Genomics Platform"/>
            <consortium name="The Broad Institute Genome Sequencing Center for Infectious Disease"/>
            <person name="Wu L."/>
            <person name="Ma J."/>
        </authorList>
    </citation>
    <scope>NUCLEOTIDE SEQUENCE [LARGE SCALE GENOMIC DNA]</scope>
    <source>
        <strain evidence="4">JCM 4087</strain>
    </source>
</reference>
<dbReference type="Gene3D" id="2.130.10.130">
    <property type="entry name" value="Integrin alpha, N-terminal"/>
    <property type="match status" value="2"/>
</dbReference>
<dbReference type="InterPro" id="IPR013517">
    <property type="entry name" value="FG-GAP"/>
</dbReference>
<sequence>MPETMGSGVCVLDYDNDGWQDILFVNSMDWQGHGTKKSYPALYHNEHDGTFKDVTQEAGLAVQMYGMGCAAGDYDNDGREDIYITALDGNHLFRNIGNGKFADVTRKAGAADGGFATGAVWFDYDNDGKLDLYVAHYIDWSVATDQTCKLDGTHKSYCTPELYKGQSARLFRNKGDGTFEDVTKKAGLYDPSSKSLGVALLDYDNDGWIDLFVANDTQPNKLYHNNHDGTFTESAVIAGVAYSDAGKSRAGMGADAADYDSSGRQGLLIGNFANESLSLYHNDASGLFTDEAVPSGIASPSARSLTFGTFFFDYDLDGRPDIFAANGHVADDISVIQPTIHYAEPMLLFRNLGNGRFEDMSAKAGQALEQPVVGRGAAYLDYDNDGDLDVVVSINNGPAKLLRNENGNQNDLIRLRLIGTKSNRDAIGAKVTLTTAAGLHQLQMVKDGSSYLSQSELPLTFGLGKPDGDKTVSAQIVWPSGLKESLKNIKPNQYLTVQEGKGIISATAINFAGPAPTH</sequence>
<dbReference type="PANTHER" id="PTHR16026:SF0">
    <property type="entry name" value="CARTILAGE ACIDIC PROTEIN 1"/>
    <property type="match status" value="1"/>
</dbReference>
<protein>
    <submittedName>
        <fullName evidence="3">CRTAC1 family protein</fullName>
    </submittedName>
</protein>
<dbReference type="Proteomes" id="UP001596091">
    <property type="component" value="Unassembled WGS sequence"/>
</dbReference>
<dbReference type="RefSeq" id="WP_263333738.1">
    <property type="nucleotide sequence ID" value="NZ_JAGSYH010000002.1"/>
</dbReference>
<comment type="caution">
    <text evidence="3">The sequence shown here is derived from an EMBL/GenBank/DDBJ whole genome shotgun (WGS) entry which is preliminary data.</text>
</comment>
<dbReference type="Pfam" id="PF13517">
    <property type="entry name" value="FG-GAP_3"/>
    <property type="match status" value="2"/>
</dbReference>
<dbReference type="InterPro" id="IPR028994">
    <property type="entry name" value="Integrin_alpha_N"/>
</dbReference>
<dbReference type="Pfam" id="PF07593">
    <property type="entry name" value="UnbV_ASPIC"/>
    <property type="match status" value="1"/>
</dbReference>
<gene>
    <name evidence="3" type="ORF">ACFPT7_03855</name>
</gene>
<keyword evidence="1" id="KW-0732">Signal</keyword>
<name>A0ABW1EBS0_9BACT</name>
<accession>A0ABW1EBS0</accession>
<dbReference type="EMBL" id="JBHSPH010000001">
    <property type="protein sequence ID" value="MFC5861414.1"/>
    <property type="molecule type" value="Genomic_DNA"/>
</dbReference>
<evidence type="ECO:0000259" key="2">
    <source>
        <dbReference type="Pfam" id="PF07593"/>
    </source>
</evidence>
<dbReference type="SUPFAM" id="SSF69318">
    <property type="entry name" value="Integrin alpha N-terminal domain"/>
    <property type="match status" value="1"/>
</dbReference>
<evidence type="ECO:0000256" key="1">
    <source>
        <dbReference type="ARBA" id="ARBA00022729"/>
    </source>
</evidence>
<dbReference type="PANTHER" id="PTHR16026">
    <property type="entry name" value="CARTILAGE ACIDIC PROTEIN 1"/>
    <property type="match status" value="1"/>
</dbReference>
<organism evidence="3 4">
    <name type="scientific">Acidicapsa dinghuensis</name>
    <dbReference type="NCBI Taxonomy" id="2218256"/>
    <lineage>
        <taxon>Bacteria</taxon>
        <taxon>Pseudomonadati</taxon>
        <taxon>Acidobacteriota</taxon>
        <taxon>Terriglobia</taxon>
        <taxon>Terriglobales</taxon>
        <taxon>Acidobacteriaceae</taxon>
        <taxon>Acidicapsa</taxon>
    </lineage>
</organism>
<evidence type="ECO:0000313" key="3">
    <source>
        <dbReference type="EMBL" id="MFC5861414.1"/>
    </source>
</evidence>
<keyword evidence="4" id="KW-1185">Reference proteome</keyword>
<evidence type="ECO:0000313" key="4">
    <source>
        <dbReference type="Proteomes" id="UP001596091"/>
    </source>
</evidence>